<feature type="transmembrane region" description="Helical" evidence="1">
    <location>
        <begin position="117"/>
        <end position="135"/>
    </location>
</feature>
<feature type="domain" description="DUF7144" evidence="2">
    <location>
        <begin position="24"/>
        <end position="134"/>
    </location>
</feature>
<proteinExistence type="predicted"/>
<sequence length="140" mass="14794">MAQGSHERRGPTGDTGGAALPGASMFAGIGLSVSGTLSILLGAAGIAQDSLFSPSGHYAYQFNLTSWGWIHLVIGVWLSVAGIGVLAARSWGRWAGLTGAAISLITQFMFIPYYPLWSITVMTVDLLVLWALARFQVRPA</sequence>
<gene>
    <name evidence="3" type="ORF">KCH_08400</name>
</gene>
<dbReference type="InterPro" id="IPR055568">
    <property type="entry name" value="DUF7144"/>
</dbReference>
<feature type="transmembrane region" description="Helical" evidence="1">
    <location>
        <begin position="26"/>
        <end position="47"/>
    </location>
</feature>
<keyword evidence="1" id="KW-0472">Membrane</keyword>
<evidence type="ECO:0000313" key="3">
    <source>
        <dbReference type="EMBL" id="KDN87468.1"/>
    </source>
</evidence>
<dbReference type="HOGENOM" id="CLU_118603_1_0_11"/>
<comment type="caution">
    <text evidence="3">The sequence shown here is derived from an EMBL/GenBank/DDBJ whole genome shotgun (WGS) entry which is preliminary data.</text>
</comment>
<dbReference type="PATRIC" id="fig|1348663.4.peg.799"/>
<organism evidence="3 4">
    <name type="scientific">Kitasatospora cheerisanensis KCTC 2395</name>
    <dbReference type="NCBI Taxonomy" id="1348663"/>
    <lineage>
        <taxon>Bacteria</taxon>
        <taxon>Bacillati</taxon>
        <taxon>Actinomycetota</taxon>
        <taxon>Actinomycetes</taxon>
        <taxon>Kitasatosporales</taxon>
        <taxon>Streptomycetaceae</taxon>
        <taxon>Kitasatospora</taxon>
    </lineage>
</organism>
<keyword evidence="1" id="KW-1133">Transmembrane helix</keyword>
<evidence type="ECO:0000259" key="2">
    <source>
        <dbReference type="Pfam" id="PF23636"/>
    </source>
</evidence>
<evidence type="ECO:0000256" key="1">
    <source>
        <dbReference type="SAM" id="Phobius"/>
    </source>
</evidence>
<reference evidence="3 4" key="1">
    <citation type="submission" date="2014-05" db="EMBL/GenBank/DDBJ databases">
        <title>Draft Genome Sequence of Kitasatospora cheerisanensis KCTC 2395.</title>
        <authorList>
            <person name="Nam D.H."/>
        </authorList>
    </citation>
    <scope>NUCLEOTIDE SEQUENCE [LARGE SCALE GENOMIC DNA]</scope>
    <source>
        <strain evidence="3 4">KCTC 2395</strain>
    </source>
</reference>
<dbReference type="RefSeq" id="WP_244305134.1">
    <property type="nucleotide sequence ID" value="NZ_KK853997.1"/>
</dbReference>
<evidence type="ECO:0000313" key="4">
    <source>
        <dbReference type="Proteomes" id="UP000027178"/>
    </source>
</evidence>
<dbReference type="Pfam" id="PF23636">
    <property type="entry name" value="DUF7144"/>
    <property type="match status" value="1"/>
</dbReference>
<accession>A0A066Z104</accession>
<protein>
    <submittedName>
        <fullName evidence="3">Integral membrane protein</fullName>
    </submittedName>
</protein>
<keyword evidence="1" id="KW-0812">Transmembrane</keyword>
<feature type="transmembrane region" description="Helical" evidence="1">
    <location>
        <begin position="67"/>
        <end position="87"/>
    </location>
</feature>
<dbReference type="Proteomes" id="UP000027178">
    <property type="component" value="Unassembled WGS sequence"/>
</dbReference>
<keyword evidence="4" id="KW-1185">Reference proteome</keyword>
<dbReference type="AlphaFoldDB" id="A0A066Z104"/>
<dbReference type="EMBL" id="JNBY01000035">
    <property type="protein sequence ID" value="KDN87468.1"/>
    <property type="molecule type" value="Genomic_DNA"/>
</dbReference>
<dbReference type="eggNOG" id="ENOG5032U2G">
    <property type="taxonomic scope" value="Bacteria"/>
</dbReference>
<name>A0A066Z104_9ACTN</name>